<dbReference type="KEGG" id="lcd:clem_07170"/>
<dbReference type="AlphaFoldDB" id="A0A222P2D0"/>
<dbReference type="RefSeq" id="WP_094090987.1">
    <property type="nucleotide sequence ID" value="NZ_CP016397.1"/>
</dbReference>
<gene>
    <name evidence="1" type="ORF">clem_07170</name>
</gene>
<dbReference type="OrthoDB" id="5653648at2"/>
<organism evidence="1 2">
    <name type="scientific">Legionella clemsonensis</name>
    <dbReference type="NCBI Taxonomy" id="1867846"/>
    <lineage>
        <taxon>Bacteria</taxon>
        <taxon>Pseudomonadati</taxon>
        <taxon>Pseudomonadota</taxon>
        <taxon>Gammaproteobacteria</taxon>
        <taxon>Legionellales</taxon>
        <taxon>Legionellaceae</taxon>
        <taxon>Legionella</taxon>
    </lineage>
</organism>
<accession>A0A222P2D0</accession>
<dbReference type="Proteomes" id="UP000201728">
    <property type="component" value="Chromosome"/>
</dbReference>
<keyword evidence="2" id="KW-1185">Reference proteome</keyword>
<proteinExistence type="predicted"/>
<evidence type="ECO:0000313" key="2">
    <source>
        <dbReference type="Proteomes" id="UP000201728"/>
    </source>
</evidence>
<reference evidence="2" key="1">
    <citation type="submission" date="2016-07" db="EMBL/GenBank/DDBJ databases">
        <authorList>
            <person name="Florea S."/>
            <person name="Webb J.S."/>
            <person name="Jaromczyk J."/>
            <person name="Schardl C.L."/>
        </authorList>
    </citation>
    <scope>NUCLEOTIDE SEQUENCE [LARGE SCALE GENOMIC DNA]</scope>
    <source>
        <strain evidence="2">CDC-D5610</strain>
    </source>
</reference>
<protein>
    <submittedName>
        <fullName evidence="1">Uncharacterized protein</fullName>
    </submittedName>
</protein>
<name>A0A222P2D0_9GAMM</name>
<evidence type="ECO:0000313" key="1">
    <source>
        <dbReference type="EMBL" id="ASQ45989.1"/>
    </source>
</evidence>
<dbReference type="EMBL" id="CP016397">
    <property type="protein sequence ID" value="ASQ45989.1"/>
    <property type="molecule type" value="Genomic_DNA"/>
</dbReference>
<sequence>MGSLEDKYPLVDNETFDALIQTQSARAMQYLLLNETNNYEKEINSLAKSCSKVLRHESVTSDFIVDLMEKSMTSNYLQTLKNVQQAIDLCLEKKNKTLVNSFYGGKEADALSKRIAVLEQAKRISPPVIMEQVVRDVLTQAADKHHAIIDRHLYLYNSKNI</sequence>